<name>A0A022VN43_TRIRU</name>
<dbReference type="PANTHER" id="PTHR39145:SF1">
    <property type="entry name" value="BIOGENESIS OF LYSOSOME-RELATED ORGANELLES COMPLEX 1 SUBUNIT CNL1"/>
    <property type="match status" value="1"/>
</dbReference>
<gene>
    <name evidence="7" type="ORF">H103_08780</name>
</gene>
<evidence type="ECO:0000256" key="2">
    <source>
        <dbReference type="ARBA" id="ARBA00004496"/>
    </source>
</evidence>
<comment type="subcellular location">
    <subcellularLocation>
        <location evidence="2">Cytoplasm</location>
    </subcellularLocation>
</comment>
<sequence length="167" mass="18970">MSVSTSIPDARLGLTSSEWQMVVHQQQIALQGSHNGSIARGRGMARNSNASSRAASAASTQGRLLLDPDSLQALYYQLDHLMRDIQRRIDYLNEQSEISIQNTYDQAGNVVADADKEIARVRQIILSIDELETEFDKIRRIRDIVKSFRSRVESLDNRLDSAQRRRR</sequence>
<dbReference type="EMBL" id="KK207944">
    <property type="protein sequence ID" value="EZF47505.1"/>
    <property type="molecule type" value="Genomic_DNA"/>
</dbReference>
<evidence type="ECO:0000256" key="5">
    <source>
        <dbReference type="ARBA" id="ARBA00022490"/>
    </source>
</evidence>
<evidence type="ECO:0000256" key="4">
    <source>
        <dbReference type="ARBA" id="ARBA00014971"/>
    </source>
</evidence>
<comment type="function">
    <text evidence="1">Component of the biogenesis of lysosome-related organelles complex-1 (BLOC-1), a complex that is involved in endosomal cargo sorting.</text>
</comment>
<dbReference type="PANTHER" id="PTHR39145">
    <property type="entry name" value="BIOGENESIS OF LYSOSOME-RELATED ORGANELLES COMPLEX 1 SUBUNIT CNL1"/>
    <property type="match status" value="1"/>
</dbReference>
<dbReference type="HOGENOM" id="CLU_096905_1_0_1"/>
<evidence type="ECO:0000256" key="3">
    <source>
        <dbReference type="ARBA" id="ARBA00007289"/>
    </source>
</evidence>
<comment type="similarity">
    <text evidence="3">Belongs to the BLOC1S4 family.</text>
</comment>
<dbReference type="GO" id="GO:0005737">
    <property type="term" value="C:cytoplasm"/>
    <property type="evidence" value="ECO:0007669"/>
    <property type="project" value="UniProtKB-SubCell"/>
</dbReference>
<organism evidence="7">
    <name type="scientific">Trichophyton rubrum CBS 288.86</name>
    <dbReference type="NCBI Taxonomy" id="1215330"/>
    <lineage>
        <taxon>Eukaryota</taxon>
        <taxon>Fungi</taxon>
        <taxon>Dikarya</taxon>
        <taxon>Ascomycota</taxon>
        <taxon>Pezizomycotina</taxon>
        <taxon>Eurotiomycetes</taxon>
        <taxon>Eurotiomycetidae</taxon>
        <taxon>Onygenales</taxon>
        <taxon>Arthrodermataceae</taxon>
        <taxon>Trichophyton</taxon>
    </lineage>
</organism>
<dbReference type="Proteomes" id="UP000023758">
    <property type="component" value="Unassembled WGS sequence"/>
</dbReference>
<proteinExistence type="inferred from homology"/>
<evidence type="ECO:0000313" key="7">
    <source>
        <dbReference type="EMBL" id="EZF47505.1"/>
    </source>
</evidence>
<evidence type="ECO:0000256" key="1">
    <source>
        <dbReference type="ARBA" id="ARBA00003807"/>
    </source>
</evidence>
<reference evidence="7" key="1">
    <citation type="submission" date="2014-02" db="EMBL/GenBank/DDBJ databases">
        <title>The Genome Sequence of Trichophyton rubrum (morphotype fischeri) CBS 288.86.</title>
        <authorList>
            <consortium name="The Broad Institute Genomics Platform"/>
            <person name="Cuomo C.A."/>
            <person name="White T.C."/>
            <person name="Graser Y."/>
            <person name="Martinez-Rossi N."/>
            <person name="Heitman J."/>
            <person name="Young S.K."/>
            <person name="Zeng Q."/>
            <person name="Gargeya S."/>
            <person name="Abouelleil A."/>
            <person name="Alvarado L."/>
            <person name="Chapman S.B."/>
            <person name="Gainer-Dewar J."/>
            <person name="Goldberg J."/>
            <person name="Griggs A."/>
            <person name="Gujja S."/>
            <person name="Hansen M."/>
            <person name="Howarth C."/>
            <person name="Imamovic A."/>
            <person name="Larimer J."/>
            <person name="Martinez D."/>
            <person name="Murphy C."/>
            <person name="Pearson M.D."/>
            <person name="Persinoti G."/>
            <person name="Poon T."/>
            <person name="Priest M."/>
            <person name="Roberts A.D."/>
            <person name="Saif S."/>
            <person name="Shea T.D."/>
            <person name="Sykes S.N."/>
            <person name="Wortman J."/>
            <person name="Nusbaum C."/>
            <person name="Birren B."/>
        </authorList>
    </citation>
    <scope>NUCLEOTIDE SEQUENCE [LARGE SCALE GENOMIC DNA]</scope>
    <source>
        <strain evidence="7">CBS 288.86</strain>
    </source>
</reference>
<accession>A0A022VN43</accession>
<dbReference type="InterPro" id="IPR034455">
    <property type="entry name" value="CNL1"/>
</dbReference>
<dbReference type="GO" id="GO:0007032">
    <property type="term" value="P:endosome organization"/>
    <property type="evidence" value="ECO:0007669"/>
    <property type="project" value="TreeGrafter"/>
</dbReference>
<dbReference type="GO" id="GO:0031083">
    <property type="term" value="C:BLOC-1 complex"/>
    <property type="evidence" value="ECO:0007669"/>
    <property type="project" value="InterPro"/>
</dbReference>
<keyword evidence="5" id="KW-0963">Cytoplasm</keyword>
<protein>
    <recommendedName>
        <fullName evidence="4">Biogenesis of lysosome-related organelles complex 1 subunit CNL1</fullName>
    </recommendedName>
    <alternativeName>
        <fullName evidence="6">CNO-like protein 1</fullName>
    </alternativeName>
</protein>
<dbReference type="OrthoDB" id="5424991at2759"/>
<dbReference type="AlphaFoldDB" id="A0A022VN43"/>
<evidence type="ECO:0000256" key="6">
    <source>
        <dbReference type="ARBA" id="ARBA00029995"/>
    </source>
</evidence>